<keyword evidence="6" id="KW-0560">Oxidoreductase</keyword>
<keyword evidence="5 10" id="KW-1133">Transmembrane helix</keyword>
<keyword evidence="7 10" id="KW-0472">Membrane</keyword>
<feature type="transmembrane region" description="Helical" evidence="10">
    <location>
        <begin position="172"/>
        <end position="190"/>
    </location>
</feature>
<evidence type="ECO:0000256" key="6">
    <source>
        <dbReference type="ARBA" id="ARBA00023002"/>
    </source>
</evidence>
<dbReference type="InterPro" id="IPR038354">
    <property type="entry name" value="VKOR_sf"/>
</dbReference>
<keyword evidence="3 10" id="KW-0812">Transmembrane</keyword>
<keyword evidence="4" id="KW-0874">Quinone</keyword>
<evidence type="ECO:0000259" key="11">
    <source>
        <dbReference type="SMART" id="SM00756"/>
    </source>
</evidence>
<feature type="transmembrane region" description="Helical" evidence="10">
    <location>
        <begin position="104"/>
        <end position="125"/>
    </location>
</feature>
<evidence type="ECO:0000313" key="12">
    <source>
        <dbReference type="EMBL" id="CAC27037.1"/>
    </source>
</evidence>
<evidence type="ECO:0000256" key="9">
    <source>
        <dbReference type="ARBA" id="ARBA00023284"/>
    </source>
</evidence>
<evidence type="ECO:0000256" key="3">
    <source>
        <dbReference type="ARBA" id="ARBA00022692"/>
    </source>
</evidence>
<dbReference type="RefSeq" id="XP_001713253.1">
    <property type="nucleotide sequence ID" value="XM_001713201.1"/>
</dbReference>
<dbReference type="Gene3D" id="1.20.1440.130">
    <property type="entry name" value="VKOR domain"/>
    <property type="match status" value="1"/>
</dbReference>
<evidence type="ECO:0000256" key="5">
    <source>
        <dbReference type="ARBA" id="ARBA00022989"/>
    </source>
</evidence>
<dbReference type="CDD" id="cd12916">
    <property type="entry name" value="VKOR_1"/>
    <property type="match status" value="1"/>
</dbReference>
<proteinExistence type="inferred from homology"/>
<evidence type="ECO:0000256" key="7">
    <source>
        <dbReference type="ARBA" id="ARBA00023136"/>
    </source>
</evidence>
<dbReference type="GO" id="GO:0016020">
    <property type="term" value="C:membrane"/>
    <property type="evidence" value="ECO:0007669"/>
    <property type="project" value="UniProtKB-SubCell"/>
</dbReference>
<sequence>MNLFINNLSKKLNFRKNNRDICLLNLKKFNITDNEKILKKFNYKLIFFKYKRHSEFLEAEKNVFIIILSLIGILETSYLTFYKYTNSEIYCSSLSCSKVLSSTFSEIMGIPLSLIGFFFYLIIFFKNTKIKNIFNISDYHSFYLDYFFVLYNTMAIYFSLILEIFIKNDCLYCFLSILNLSIIQLLKGLMDSGNLNENYKKNNLIYLIIFQFFLIFIFHKLNIIEIF</sequence>
<dbReference type="Pfam" id="PF07884">
    <property type="entry name" value="VKOR"/>
    <property type="match status" value="1"/>
</dbReference>
<dbReference type="GO" id="GO:0016491">
    <property type="term" value="F:oxidoreductase activity"/>
    <property type="evidence" value="ECO:0007669"/>
    <property type="project" value="UniProtKB-KW"/>
</dbReference>
<dbReference type="AlphaFoldDB" id="Q9AW34"/>
<dbReference type="GeneID" id="857589"/>
<dbReference type="InterPro" id="IPR044698">
    <property type="entry name" value="VKOR/LTO1"/>
</dbReference>
<evidence type="ECO:0000256" key="4">
    <source>
        <dbReference type="ARBA" id="ARBA00022719"/>
    </source>
</evidence>
<evidence type="ECO:0000256" key="2">
    <source>
        <dbReference type="ARBA" id="ARBA00006214"/>
    </source>
</evidence>
<organism evidence="12 13">
    <name type="scientific">Guillardia theta</name>
    <name type="common">Cryptophyte</name>
    <name type="synonym">Cryptomonas phi</name>
    <dbReference type="NCBI Taxonomy" id="55529"/>
    <lineage>
        <taxon>Eukaryota</taxon>
        <taxon>Cryptophyceae</taxon>
        <taxon>Pyrenomonadales</taxon>
        <taxon>Geminigeraceae</taxon>
        <taxon>Guillardia</taxon>
    </lineage>
</organism>
<feature type="transmembrane region" description="Helical" evidence="10">
    <location>
        <begin position="202"/>
        <end position="221"/>
    </location>
</feature>
<name>Q9AW34_GUITH</name>
<reference evidence="12 13" key="1">
    <citation type="journal article" date="2001" name="Nature">
        <title>The highly reduced genome of an enslaved algal nucleus.</title>
        <authorList>
            <person name="Douglas S."/>
            <person name="Zauner S."/>
            <person name="Fraunholz M."/>
            <person name="Beaton M."/>
            <person name="Penny S."/>
            <person name="Deng L."/>
            <person name="Wu X."/>
            <person name="Reith M."/>
            <person name="Cavalier-Smith T."/>
            <person name="Maier U."/>
        </authorList>
    </citation>
    <scope>NUCLEOTIDE SEQUENCE [LARGE SCALE GENOMIC DNA]</scope>
</reference>
<accession>Q9AW34</accession>
<dbReference type="PIR" id="H90109">
    <property type="entry name" value="H90109"/>
</dbReference>
<dbReference type="GO" id="GO:0000428">
    <property type="term" value="C:DNA-directed RNA polymerase complex"/>
    <property type="evidence" value="ECO:0007669"/>
    <property type="project" value="UniProtKB-KW"/>
</dbReference>
<evidence type="ECO:0000256" key="1">
    <source>
        <dbReference type="ARBA" id="ARBA00004141"/>
    </source>
</evidence>
<dbReference type="GO" id="GO:0048038">
    <property type="term" value="F:quinone binding"/>
    <property type="evidence" value="ECO:0007669"/>
    <property type="project" value="UniProtKB-KW"/>
</dbReference>
<evidence type="ECO:0000256" key="10">
    <source>
        <dbReference type="SAM" id="Phobius"/>
    </source>
</evidence>
<keyword evidence="8" id="KW-1015">Disulfide bond</keyword>
<feature type="transmembrane region" description="Helical" evidence="10">
    <location>
        <begin position="62"/>
        <end position="84"/>
    </location>
</feature>
<evidence type="ECO:0000313" key="13">
    <source>
        <dbReference type="Proteomes" id="UP000242167"/>
    </source>
</evidence>
<dbReference type="SMART" id="SM00756">
    <property type="entry name" value="VKc"/>
    <property type="match status" value="1"/>
</dbReference>
<dbReference type="EMBL" id="AJ010592">
    <property type="protein sequence ID" value="CAC27037.1"/>
    <property type="molecule type" value="Genomic_DNA"/>
</dbReference>
<dbReference type="Proteomes" id="UP000242167">
    <property type="component" value="Nucleomorph 2"/>
</dbReference>
<dbReference type="PANTHER" id="PTHR34573">
    <property type="entry name" value="VKC DOMAIN-CONTAINING PROTEIN"/>
    <property type="match status" value="1"/>
</dbReference>
<evidence type="ECO:0000256" key="8">
    <source>
        <dbReference type="ARBA" id="ARBA00023157"/>
    </source>
</evidence>
<keyword evidence="9" id="KW-0676">Redox-active center</keyword>
<comment type="subcellular location">
    <subcellularLocation>
        <location evidence="1">Membrane</location>
        <topology evidence="1">Multi-pass membrane protein</topology>
    </subcellularLocation>
</comment>
<comment type="similarity">
    <text evidence="2">Belongs to the VKOR family.</text>
</comment>
<dbReference type="PANTHER" id="PTHR34573:SF1">
    <property type="entry name" value="VITAMIN K EPOXIDE REDUCTASE DOMAIN-CONTAINING PROTEIN"/>
    <property type="match status" value="1"/>
</dbReference>
<dbReference type="InterPro" id="IPR012932">
    <property type="entry name" value="VKOR"/>
</dbReference>
<feature type="transmembrane region" description="Helical" evidence="10">
    <location>
        <begin position="146"/>
        <end position="166"/>
    </location>
</feature>
<protein>
    <recommendedName>
        <fullName evidence="11">Vitamin K epoxide reductase domain-containing protein</fullName>
    </recommendedName>
</protein>
<feature type="domain" description="Vitamin K epoxide reductase" evidence="11">
    <location>
        <begin position="58"/>
        <end position="191"/>
    </location>
</feature>